<reference evidence="2 3" key="1">
    <citation type="journal article" date="2017" name="Genome Biol.">
        <title>New reference genome sequences of hot pepper reveal the massive evolution of plant disease-resistance genes by retroduplication.</title>
        <authorList>
            <person name="Kim S."/>
            <person name="Park J."/>
            <person name="Yeom S.I."/>
            <person name="Kim Y.M."/>
            <person name="Seo E."/>
            <person name="Kim K.T."/>
            <person name="Kim M.S."/>
            <person name="Lee J.M."/>
            <person name="Cheong K."/>
            <person name="Shin H.S."/>
            <person name="Kim S.B."/>
            <person name="Han K."/>
            <person name="Lee J."/>
            <person name="Park M."/>
            <person name="Lee H.A."/>
            <person name="Lee H.Y."/>
            <person name="Lee Y."/>
            <person name="Oh S."/>
            <person name="Lee J.H."/>
            <person name="Choi E."/>
            <person name="Choi E."/>
            <person name="Lee S.E."/>
            <person name="Jeon J."/>
            <person name="Kim H."/>
            <person name="Choi G."/>
            <person name="Song H."/>
            <person name="Lee J."/>
            <person name="Lee S.C."/>
            <person name="Kwon J.K."/>
            <person name="Lee H.Y."/>
            <person name="Koo N."/>
            <person name="Hong Y."/>
            <person name="Kim R.W."/>
            <person name="Kang W.H."/>
            <person name="Huh J.H."/>
            <person name="Kang B.C."/>
            <person name="Yang T.J."/>
            <person name="Lee Y.H."/>
            <person name="Bennetzen J.L."/>
            <person name="Choi D."/>
        </authorList>
    </citation>
    <scope>NUCLEOTIDE SEQUENCE [LARGE SCALE GENOMIC DNA]</scope>
    <source>
        <strain evidence="3">cv. PBC81</strain>
    </source>
</reference>
<dbReference type="SUPFAM" id="SSF50965">
    <property type="entry name" value="Galactose oxidase, central domain"/>
    <property type="match status" value="1"/>
</dbReference>
<evidence type="ECO:0000313" key="3">
    <source>
        <dbReference type="Proteomes" id="UP000224567"/>
    </source>
</evidence>
<dbReference type="PANTHER" id="PTHR31672">
    <property type="entry name" value="BNACNNG10540D PROTEIN"/>
    <property type="match status" value="1"/>
</dbReference>
<dbReference type="InterPro" id="IPR011043">
    <property type="entry name" value="Gal_Oxase/kelch_b-propeller"/>
</dbReference>
<accession>A0A2G2VFI8</accession>
<organism evidence="2 3">
    <name type="scientific">Capsicum baccatum</name>
    <name type="common">Peruvian pepper</name>
    <dbReference type="NCBI Taxonomy" id="33114"/>
    <lineage>
        <taxon>Eukaryota</taxon>
        <taxon>Viridiplantae</taxon>
        <taxon>Streptophyta</taxon>
        <taxon>Embryophyta</taxon>
        <taxon>Tracheophyta</taxon>
        <taxon>Spermatophyta</taxon>
        <taxon>Magnoliopsida</taxon>
        <taxon>eudicotyledons</taxon>
        <taxon>Gunneridae</taxon>
        <taxon>Pentapetalae</taxon>
        <taxon>asterids</taxon>
        <taxon>lamiids</taxon>
        <taxon>Solanales</taxon>
        <taxon>Solanaceae</taxon>
        <taxon>Solanoideae</taxon>
        <taxon>Capsiceae</taxon>
        <taxon>Capsicum</taxon>
    </lineage>
</organism>
<reference evidence="3" key="2">
    <citation type="journal article" date="2017" name="J. Anim. Genet.">
        <title>Multiple reference genome sequences of hot pepper reveal the massive evolution of plant disease resistance genes by retroduplication.</title>
        <authorList>
            <person name="Kim S."/>
            <person name="Park J."/>
            <person name="Yeom S.-I."/>
            <person name="Kim Y.-M."/>
            <person name="Seo E."/>
            <person name="Kim K.-T."/>
            <person name="Kim M.-S."/>
            <person name="Lee J.M."/>
            <person name="Cheong K."/>
            <person name="Shin H.-S."/>
            <person name="Kim S.-B."/>
            <person name="Han K."/>
            <person name="Lee J."/>
            <person name="Park M."/>
            <person name="Lee H.-A."/>
            <person name="Lee H.-Y."/>
            <person name="Lee Y."/>
            <person name="Oh S."/>
            <person name="Lee J.H."/>
            <person name="Choi E."/>
            <person name="Choi E."/>
            <person name="Lee S.E."/>
            <person name="Jeon J."/>
            <person name="Kim H."/>
            <person name="Choi G."/>
            <person name="Song H."/>
            <person name="Lee J."/>
            <person name="Lee S.-C."/>
            <person name="Kwon J.-K."/>
            <person name="Lee H.-Y."/>
            <person name="Koo N."/>
            <person name="Hong Y."/>
            <person name="Kim R.W."/>
            <person name="Kang W.-H."/>
            <person name="Huh J.H."/>
            <person name="Kang B.-C."/>
            <person name="Yang T.-J."/>
            <person name="Lee Y.-H."/>
            <person name="Bennetzen J.L."/>
            <person name="Choi D."/>
        </authorList>
    </citation>
    <scope>NUCLEOTIDE SEQUENCE [LARGE SCALE GENOMIC DNA]</scope>
    <source>
        <strain evidence="3">cv. PBC81</strain>
    </source>
</reference>
<proteinExistence type="predicted"/>
<dbReference type="InterPro" id="IPR036047">
    <property type="entry name" value="F-box-like_dom_sf"/>
</dbReference>
<dbReference type="InterPro" id="IPR006527">
    <property type="entry name" value="F-box-assoc_dom_typ1"/>
</dbReference>
<dbReference type="Pfam" id="PF00646">
    <property type="entry name" value="F-box"/>
    <property type="match status" value="1"/>
</dbReference>
<keyword evidence="3" id="KW-1185">Reference proteome</keyword>
<dbReference type="PANTHER" id="PTHR31672:SF13">
    <property type="entry name" value="F-BOX PROTEIN CPR30-LIKE"/>
    <property type="match status" value="1"/>
</dbReference>
<dbReference type="OrthoDB" id="830198at2759"/>
<dbReference type="AlphaFoldDB" id="A0A2G2VFI8"/>
<gene>
    <name evidence="2" type="ORF">CQW23_28036</name>
</gene>
<dbReference type="EMBL" id="MLFT02000012">
    <property type="protein sequence ID" value="PHT31699.1"/>
    <property type="molecule type" value="Genomic_DNA"/>
</dbReference>
<name>A0A2G2VFI8_CAPBA</name>
<sequence length="390" mass="44622">MNDETAKLGNCCLSGDEIVEILLRLPVKALLRFQTVSKSWHSFITSRDFIQLHRQQPVHEKLLRISDRGRRDIPTISFFTLAPRLADFEIDRIVDVDLAELESLSVVVDAVDLPFPCSADDEVRVVGSCNGILCVHFNRSSSIVLWNPATRKYRFLELPDCVSFYSDPFFPHIMFGYVPEKDDYNVVKVSSCRRKDERDTKVWVYTMSSDTWEEMDGDFLCGLVPKGGSAVSVNGCLYWMSCSDDDGLNVITCFDLCKRVFGRVKLPNHDIVTKFTMVKLMVLKDCLSMIIDYGNGVDVDHYEVWVMNERQGEAESWTKQFDFLPFSTLAQPVGSWRDVELLFAYPGGLSPELVSYNAFTEEICCFRRRSLMGRFKVINYVESLESVEGR</sequence>
<evidence type="ECO:0000313" key="2">
    <source>
        <dbReference type="EMBL" id="PHT31699.1"/>
    </source>
</evidence>
<feature type="domain" description="F-box" evidence="1">
    <location>
        <begin position="13"/>
        <end position="53"/>
    </location>
</feature>
<comment type="caution">
    <text evidence="2">The sequence shown here is derived from an EMBL/GenBank/DDBJ whole genome shotgun (WGS) entry which is preliminary data.</text>
</comment>
<dbReference type="InterPro" id="IPR050796">
    <property type="entry name" value="SCF_F-box_component"/>
</dbReference>
<dbReference type="SMART" id="SM00256">
    <property type="entry name" value="FBOX"/>
    <property type="match status" value="1"/>
</dbReference>
<dbReference type="Proteomes" id="UP000224567">
    <property type="component" value="Unassembled WGS sequence"/>
</dbReference>
<evidence type="ECO:0000259" key="1">
    <source>
        <dbReference type="SMART" id="SM00256"/>
    </source>
</evidence>
<dbReference type="NCBIfam" id="TIGR01640">
    <property type="entry name" value="F_box_assoc_1"/>
    <property type="match status" value="1"/>
</dbReference>
<dbReference type="SUPFAM" id="SSF81383">
    <property type="entry name" value="F-box domain"/>
    <property type="match status" value="1"/>
</dbReference>
<dbReference type="Pfam" id="PF07734">
    <property type="entry name" value="FBA_1"/>
    <property type="match status" value="1"/>
</dbReference>
<dbReference type="InterPro" id="IPR001810">
    <property type="entry name" value="F-box_dom"/>
</dbReference>
<protein>
    <recommendedName>
        <fullName evidence="1">F-box domain-containing protein</fullName>
    </recommendedName>
</protein>
<dbReference type="InterPro" id="IPR017451">
    <property type="entry name" value="F-box-assoc_interact_dom"/>
</dbReference>
<dbReference type="STRING" id="33114.A0A2G2VFI8"/>